<keyword evidence="3 4" id="KW-0012">Acyltransferase</keyword>
<sequence>MIIERPITIRDICDDLAALGVQKGMTLLVHSSLKSLGGWIVGGAEAVILALEEVLGEEGTLVMPTQSANLTNPETWRYPPADPKWWELIRDEMPPYDPNLTASMGMGIIAETFRKQAGVIRSLHPHVSFAARGRLAEAFMQTHALDYSLGEASPLARLYDAGAYVLLLGTGYDNNTTFHLGEYRADWAGKKVVTAHAPIRRVQGKTEWEAFQDINYHSDDFEELGTAFEAQCPNAYKRGLVGKADCVLADQRSMVDYAVEWLETNR</sequence>
<dbReference type="Proteomes" id="UP000036932">
    <property type="component" value="Unassembled WGS sequence"/>
</dbReference>
<proteinExistence type="inferred from homology"/>
<dbReference type="PATRIC" id="fig|1705565.3.peg.5944"/>
<comment type="caution">
    <text evidence="5">The sequence shown here is derived from an EMBL/GenBank/DDBJ whole genome shotgun (WGS) entry which is preliminary data.</text>
</comment>
<dbReference type="EMBL" id="LIUT01000003">
    <property type="protein sequence ID" value="KOR82570.1"/>
    <property type="molecule type" value="Genomic_DNA"/>
</dbReference>
<comment type="similarity">
    <text evidence="1 4">Belongs to the antibiotic N-acetyltransferase family.</text>
</comment>
<keyword evidence="2 4" id="KW-0808">Transferase</keyword>
<dbReference type="GO" id="GO:0046677">
    <property type="term" value="P:response to antibiotic"/>
    <property type="evidence" value="ECO:0007669"/>
    <property type="project" value="UniProtKB-KW"/>
</dbReference>
<dbReference type="PANTHER" id="PTHR11104:SF0">
    <property type="entry name" value="SPBETA PROPHAGE-DERIVED AMINOGLYCOSIDE N(3')-ACETYLTRANSFERASE-LIKE PROTEIN YOKD"/>
    <property type="match status" value="1"/>
</dbReference>
<comment type="catalytic activity">
    <reaction evidence="4">
        <text>a 2-deoxystreptamine antibiotic + acetyl-CoA = an N(3)-acetyl-2-deoxystreptamine antibiotic + CoA + H(+)</text>
        <dbReference type="Rhea" id="RHEA:12665"/>
        <dbReference type="ChEBI" id="CHEBI:15378"/>
        <dbReference type="ChEBI" id="CHEBI:57287"/>
        <dbReference type="ChEBI" id="CHEBI:57288"/>
        <dbReference type="ChEBI" id="CHEBI:57921"/>
        <dbReference type="ChEBI" id="CHEBI:77452"/>
        <dbReference type="EC" id="2.3.1.81"/>
    </reaction>
</comment>
<dbReference type="GO" id="GO:0046353">
    <property type="term" value="F:aminoglycoside 3-N-acetyltransferase activity"/>
    <property type="evidence" value="ECO:0007669"/>
    <property type="project" value="UniProtKB-EC"/>
</dbReference>
<evidence type="ECO:0000313" key="5">
    <source>
        <dbReference type="EMBL" id="KOR82570.1"/>
    </source>
</evidence>
<dbReference type="EC" id="2.3.1.-" evidence="4"/>
<accession>A0A0M1NKL6</accession>
<dbReference type="Pfam" id="PF02522">
    <property type="entry name" value="Antibiotic_NAT"/>
    <property type="match status" value="1"/>
</dbReference>
<dbReference type="InterPro" id="IPR028345">
    <property type="entry name" value="Antibiotic_NAT-like"/>
</dbReference>
<keyword evidence="6" id="KW-1185">Reference proteome</keyword>
<evidence type="ECO:0000256" key="3">
    <source>
        <dbReference type="ARBA" id="ARBA00023315"/>
    </source>
</evidence>
<dbReference type="RefSeq" id="WP_054404196.1">
    <property type="nucleotide sequence ID" value="NZ_LIUT01000003.1"/>
</dbReference>
<organism evidence="5 6">
    <name type="scientific">Paenibacillus solani</name>
    <dbReference type="NCBI Taxonomy" id="1705565"/>
    <lineage>
        <taxon>Bacteria</taxon>
        <taxon>Bacillati</taxon>
        <taxon>Bacillota</taxon>
        <taxon>Bacilli</taxon>
        <taxon>Bacillales</taxon>
        <taxon>Paenibacillaceae</taxon>
        <taxon>Paenibacillus</taxon>
    </lineage>
</organism>
<dbReference type="InterPro" id="IPR003679">
    <property type="entry name" value="Amioglycoside_AcTrfase"/>
</dbReference>
<gene>
    <name evidence="5" type="ORF">AM231_19890</name>
</gene>
<dbReference type="AlphaFoldDB" id="A0A0M1NKL6"/>
<dbReference type="SUPFAM" id="SSF110710">
    <property type="entry name" value="TTHA0583/YokD-like"/>
    <property type="match status" value="1"/>
</dbReference>
<dbReference type="OrthoDB" id="7330654at2"/>
<evidence type="ECO:0000256" key="1">
    <source>
        <dbReference type="ARBA" id="ARBA00006383"/>
    </source>
</evidence>
<dbReference type="PANTHER" id="PTHR11104">
    <property type="entry name" value="AMINOGLYCOSIDE N3-ACETYLTRANSFERASE"/>
    <property type="match status" value="1"/>
</dbReference>
<name>A0A0M1NKL6_9BACL</name>
<reference evidence="6" key="1">
    <citation type="submission" date="2015-08" db="EMBL/GenBank/DDBJ databases">
        <title>Genome sequencing project for genomic taxonomy and phylogenomics of Bacillus-like bacteria.</title>
        <authorList>
            <person name="Liu B."/>
            <person name="Wang J."/>
            <person name="Zhu Y."/>
            <person name="Liu G."/>
            <person name="Chen Q."/>
            <person name="Chen Z."/>
            <person name="Lan J."/>
            <person name="Che J."/>
            <person name="Ge C."/>
            <person name="Shi H."/>
            <person name="Pan Z."/>
            <person name="Liu X."/>
        </authorList>
    </citation>
    <scope>NUCLEOTIDE SEQUENCE [LARGE SCALE GENOMIC DNA]</scope>
    <source>
        <strain evidence="6">FJAT-22460</strain>
    </source>
</reference>
<keyword evidence="4" id="KW-0046">Antibiotic resistance</keyword>
<evidence type="ECO:0000256" key="2">
    <source>
        <dbReference type="ARBA" id="ARBA00022679"/>
    </source>
</evidence>
<protein>
    <recommendedName>
        <fullName evidence="4">Aminoglycoside N(3)-acetyltransferase</fullName>
        <ecNumber evidence="4">2.3.1.-</ecNumber>
    </recommendedName>
</protein>
<evidence type="ECO:0000256" key="4">
    <source>
        <dbReference type="RuleBase" id="RU365031"/>
    </source>
</evidence>
<evidence type="ECO:0000313" key="6">
    <source>
        <dbReference type="Proteomes" id="UP000036932"/>
    </source>
</evidence>